<sequence>MRRKVDGARGDGHPCRTKRRHVVCVHCGNVDDFTLADVFRRRLHAGVLAQVGSARRAVQEARSRRHICGDANRLRHSVIHAVIRSYRHPKSAGEVHGQRAVRRNKGVVLRRQATDDRPNRIETGGKRRAHSHRRRSLQVGVAYGTADPRRRRSFTIDKAGIDDRRCRRGK</sequence>
<evidence type="ECO:0000256" key="1">
    <source>
        <dbReference type="SAM" id="MobiDB-lite"/>
    </source>
</evidence>
<reference evidence="2" key="1">
    <citation type="submission" date="2019-08" db="EMBL/GenBank/DDBJ databases">
        <authorList>
            <person name="Kucharzyk K."/>
            <person name="Murdoch R.W."/>
            <person name="Higgins S."/>
            <person name="Loffler F."/>
        </authorList>
    </citation>
    <scope>NUCLEOTIDE SEQUENCE</scope>
</reference>
<comment type="caution">
    <text evidence="2">The sequence shown here is derived from an EMBL/GenBank/DDBJ whole genome shotgun (WGS) entry which is preliminary data.</text>
</comment>
<protein>
    <submittedName>
        <fullName evidence="2">Uncharacterized protein</fullName>
    </submittedName>
</protein>
<organism evidence="2">
    <name type="scientific">bioreactor metagenome</name>
    <dbReference type="NCBI Taxonomy" id="1076179"/>
    <lineage>
        <taxon>unclassified sequences</taxon>
        <taxon>metagenomes</taxon>
        <taxon>ecological metagenomes</taxon>
    </lineage>
</organism>
<proteinExistence type="predicted"/>
<gene>
    <name evidence="2" type="ORF">SDC9_163636</name>
</gene>
<feature type="compositionally biased region" description="Basic and acidic residues" evidence="1">
    <location>
        <begin position="115"/>
        <end position="125"/>
    </location>
</feature>
<accession>A0A645FPE0</accession>
<name>A0A645FPE0_9ZZZZ</name>
<feature type="region of interest" description="Disordered" evidence="1">
    <location>
        <begin position="115"/>
        <end position="150"/>
    </location>
</feature>
<evidence type="ECO:0000313" key="2">
    <source>
        <dbReference type="EMBL" id="MPN16298.1"/>
    </source>
</evidence>
<feature type="compositionally biased region" description="Basic residues" evidence="1">
    <location>
        <begin position="126"/>
        <end position="136"/>
    </location>
</feature>
<dbReference type="EMBL" id="VSSQ01063230">
    <property type="protein sequence ID" value="MPN16298.1"/>
    <property type="molecule type" value="Genomic_DNA"/>
</dbReference>
<dbReference type="AlphaFoldDB" id="A0A645FPE0"/>